<evidence type="ECO:0000313" key="3">
    <source>
        <dbReference type="Proteomes" id="UP001159428"/>
    </source>
</evidence>
<comment type="caution">
    <text evidence="2">The sequence shown here is derived from an EMBL/GenBank/DDBJ whole genome shotgun (WGS) entry which is preliminary data.</text>
</comment>
<keyword evidence="3" id="KW-1185">Reference proteome</keyword>
<accession>A0AAU9XTU5</accession>
<proteinExistence type="predicted"/>
<feature type="region of interest" description="Disordered" evidence="1">
    <location>
        <begin position="34"/>
        <end position="55"/>
    </location>
</feature>
<organism evidence="2 3">
    <name type="scientific">Pocillopora meandrina</name>
    <dbReference type="NCBI Taxonomy" id="46732"/>
    <lineage>
        <taxon>Eukaryota</taxon>
        <taxon>Metazoa</taxon>
        <taxon>Cnidaria</taxon>
        <taxon>Anthozoa</taxon>
        <taxon>Hexacorallia</taxon>
        <taxon>Scleractinia</taxon>
        <taxon>Astrocoeniina</taxon>
        <taxon>Pocilloporidae</taxon>
        <taxon>Pocillopora</taxon>
    </lineage>
</organism>
<gene>
    <name evidence="2" type="ORF">PMEA_00030546</name>
</gene>
<dbReference type="Proteomes" id="UP001159428">
    <property type="component" value="Unassembled WGS sequence"/>
</dbReference>
<dbReference type="AlphaFoldDB" id="A0AAU9XTU5"/>
<sequence length="117" mass="13500">KLNRRLSCLENSTALSDGNKKRAREILSSPDALHYMSSEESYEDEAVEPRSGPEPRKIRKLSWEKSKLRNIGEKLDETYLAGLTEKQRFTSARVNRTEDESPRLHPTNGPRWTVRSD</sequence>
<name>A0AAU9XTU5_9CNID</name>
<feature type="region of interest" description="Disordered" evidence="1">
    <location>
        <begin position="91"/>
        <end position="117"/>
    </location>
</feature>
<evidence type="ECO:0000313" key="2">
    <source>
        <dbReference type="EMBL" id="CAH3158663.1"/>
    </source>
</evidence>
<dbReference type="EMBL" id="CALNXJ010000068">
    <property type="protein sequence ID" value="CAH3158663.1"/>
    <property type="molecule type" value="Genomic_DNA"/>
</dbReference>
<feature type="non-terminal residue" evidence="2">
    <location>
        <position position="1"/>
    </location>
</feature>
<reference evidence="2 3" key="1">
    <citation type="submission" date="2022-05" db="EMBL/GenBank/DDBJ databases">
        <authorList>
            <consortium name="Genoscope - CEA"/>
            <person name="William W."/>
        </authorList>
    </citation>
    <scope>NUCLEOTIDE SEQUENCE [LARGE SCALE GENOMIC DNA]</scope>
</reference>
<evidence type="ECO:0000256" key="1">
    <source>
        <dbReference type="SAM" id="MobiDB-lite"/>
    </source>
</evidence>
<protein>
    <submittedName>
        <fullName evidence="2">Uncharacterized protein</fullName>
    </submittedName>
</protein>